<name>A0A8J3DLI5_9HYPH</name>
<dbReference type="Proteomes" id="UP000641137">
    <property type="component" value="Unassembled WGS sequence"/>
</dbReference>
<comment type="caution">
    <text evidence="2">The sequence shown here is derived from an EMBL/GenBank/DDBJ whole genome shotgun (WGS) entry which is preliminary data.</text>
</comment>
<evidence type="ECO:0000256" key="1">
    <source>
        <dbReference type="SAM" id="MobiDB-lite"/>
    </source>
</evidence>
<dbReference type="EMBL" id="BMZO01000011">
    <property type="protein sequence ID" value="GHC79526.1"/>
    <property type="molecule type" value="Genomic_DNA"/>
</dbReference>
<dbReference type="RefSeq" id="WP_189492538.1">
    <property type="nucleotide sequence ID" value="NZ_BMZO01000011.1"/>
</dbReference>
<evidence type="ECO:0000313" key="2">
    <source>
        <dbReference type="EMBL" id="GHC79526.1"/>
    </source>
</evidence>
<reference evidence="2" key="1">
    <citation type="journal article" date="2014" name="Int. J. Syst. Evol. Microbiol.">
        <title>Complete genome sequence of Corynebacterium casei LMG S-19264T (=DSM 44701T), isolated from a smear-ripened cheese.</title>
        <authorList>
            <consortium name="US DOE Joint Genome Institute (JGI-PGF)"/>
            <person name="Walter F."/>
            <person name="Albersmeier A."/>
            <person name="Kalinowski J."/>
            <person name="Ruckert C."/>
        </authorList>
    </citation>
    <scope>NUCLEOTIDE SEQUENCE</scope>
    <source>
        <strain evidence="2">KCTC 42097</strain>
    </source>
</reference>
<accession>A0A8J3DLI5</accession>
<reference evidence="2" key="2">
    <citation type="submission" date="2020-09" db="EMBL/GenBank/DDBJ databases">
        <authorList>
            <person name="Sun Q."/>
            <person name="Kim S."/>
        </authorList>
    </citation>
    <scope>NUCLEOTIDE SEQUENCE</scope>
    <source>
        <strain evidence="2">KCTC 42097</strain>
    </source>
</reference>
<dbReference type="AlphaFoldDB" id="A0A8J3DLI5"/>
<keyword evidence="3" id="KW-1185">Reference proteome</keyword>
<feature type="region of interest" description="Disordered" evidence="1">
    <location>
        <begin position="159"/>
        <end position="180"/>
    </location>
</feature>
<protein>
    <submittedName>
        <fullName evidence="2">Uncharacterized protein</fullName>
    </submittedName>
</protein>
<proteinExistence type="predicted"/>
<evidence type="ECO:0000313" key="3">
    <source>
        <dbReference type="Proteomes" id="UP000641137"/>
    </source>
</evidence>
<gene>
    <name evidence="2" type="ORF">GCM10010136_32150</name>
</gene>
<sequence length="180" mass="19934">MNAGHNSDLTPAELKALKFHHYKAISAQKAKVEAEQAEYKRLRKLAKADTIILSDLDFMMKCAAVEDDAVITDKARREAEIMSWFALPVHFQSDMFGGTDREPLVDRARREGEAAGYAAKDCATDYDGEAREAWIAGWHDAQGQMLRDLASAMEKRNTAVDGDELISGGEEPFPVEDEAA</sequence>
<organism evidence="2 3">
    <name type="scientific">Limoniibacter endophyticus</name>
    <dbReference type="NCBI Taxonomy" id="1565040"/>
    <lineage>
        <taxon>Bacteria</taxon>
        <taxon>Pseudomonadati</taxon>
        <taxon>Pseudomonadota</taxon>
        <taxon>Alphaproteobacteria</taxon>
        <taxon>Hyphomicrobiales</taxon>
        <taxon>Bartonellaceae</taxon>
        <taxon>Limoniibacter</taxon>
    </lineage>
</organism>